<dbReference type="SUPFAM" id="SSF52540">
    <property type="entry name" value="P-loop containing nucleoside triphosphate hydrolases"/>
    <property type="match status" value="1"/>
</dbReference>
<dbReference type="InterPro" id="IPR010603">
    <property type="entry name" value="Znf_CppX_C4"/>
</dbReference>
<dbReference type="GO" id="GO:0008270">
    <property type="term" value="F:zinc ion binding"/>
    <property type="evidence" value="ECO:0007669"/>
    <property type="project" value="UniProtKB-UniRule"/>
</dbReference>
<comment type="similarity">
    <text evidence="6 7">Belongs to the ClpX chaperone family.</text>
</comment>
<dbReference type="InterPro" id="IPR038366">
    <property type="entry name" value="Znf_CppX_C4_sf"/>
</dbReference>
<accession>A0A510JA58</accession>
<dbReference type="SMART" id="SM01086">
    <property type="entry name" value="ClpB_D2-small"/>
    <property type="match status" value="1"/>
</dbReference>
<dbReference type="PANTHER" id="PTHR48102:SF7">
    <property type="entry name" value="ATP-DEPENDENT CLP PROTEASE ATP-BINDING SUBUNIT CLPX-LIKE, MITOCHONDRIAL"/>
    <property type="match status" value="1"/>
</dbReference>
<name>A0A510JA58_9FUSO</name>
<organism evidence="9 10">
    <name type="scientific">Pseudoleptotrichia goodfellowii</name>
    <dbReference type="NCBI Taxonomy" id="157692"/>
    <lineage>
        <taxon>Bacteria</taxon>
        <taxon>Fusobacteriati</taxon>
        <taxon>Fusobacteriota</taxon>
        <taxon>Fusobacteriia</taxon>
        <taxon>Fusobacteriales</taxon>
        <taxon>Leptotrichiaceae</taxon>
        <taxon>Pseudoleptotrichia</taxon>
    </lineage>
</organism>
<dbReference type="Gene3D" id="6.20.220.10">
    <property type="entry name" value="ClpX chaperone, C4-type zinc finger domain"/>
    <property type="match status" value="1"/>
</dbReference>
<feature type="binding site" evidence="6 7">
    <location>
        <position position="35"/>
    </location>
    <ligand>
        <name>Zn(2+)</name>
        <dbReference type="ChEBI" id="CHEBI:29105"/>
    </ligand>
</feature>
<dbReference type="KEGG" id="lgo:JCM16774_1142"/>
<evidence type="ECO:0000256" key="6">
    <source>
        <dbReference type="HAMAP-Rule" id="MF_00175"/>
    </source>
</evidence>
<gene>
    <name evidence="6" type="primary">clpX</name>
    <name evidence="9" type="ORF">JCM16774_1142</name>
</gene>
<dbReference type="InterPro" id="IPR019489">
    <property type="entry name" value="Clp_ATPase_C"/>
</dbReference>
<dbReference type="GO" id="GO:0005524">
    <property type="term" value="F:ATP binding"/>
    <property type="evidence" value="ECO:0007669"/>
    <property type="project" value="UniProtKB-UniRule"/>
</dbReference>
<keyword evidence="5 6" id="KW-0143">Chaperone</keyword>
<keyword evidence="2 6" id="KW-0547">Nucleotide-binding</keyword>
<dbReference type="InterPro" id="IPR046425">
    <property type="entry name" value="ClpX_bact"/>
</dbReference>
<proteinExistence type="inferred from homology"/>
<feature type="binding site" evidence="6 7">
    <location>
        <position position="32"/>
    </location>
    <ligand>
        <name>Zn(2+)</name>
        <dbReference type="ChEBI" id="CHEBI:29105"/>
    </ligand>
</feature>
<comment type="subunit">
    <text evidence="6">Component of the ClpX-ClpP complex. Forms a hexameric ring that, in the presence of ATP, binds to fourteen ClpP subunits assembled into a disk-like structure with a central cavity, resembling the structure of eukaryotic proteasomes.</text>
</comment>
<dbReference type="NCBIfam" id="TIGR00382">
    <property type="entry name" value="clpX"/>
    <property type="match status" value="1"/>
</dbReference>
<feature type="binding site" evidence="6 7">
    <location>
        <position position="8"/>
    </location>
    <ligand>
        <name>Zn(2+)</name>
        <dbReference type="ChEBI" id="CHEBI:29105"/>
    </ligand>
</feature>
<comment type="function">
    <text evidence="6">ATP-dependent specificity component of the Clp protease. It directs the protease to specific substrates. Can perform chaperone functions in the absence of ClpP.</text>
</comment>
<dbReference type="InterPro" id="IPR003959">
    <property type="entry name" value="ATPase_AAA_core"/>
</dbReference>
<dbReference type="InterPro" id="IPR004487">
    <property type="entry name" value="Clp_protease_ATP-bd_su_ClpX"/>
</dbReference>
<dbReference type="RefSeq" id="WP_146966429.1">
    <property type="nucleotide sequence ID" value="NZ_AP019822.1"/>
</dbReference>
<dbReference type="Proteomes" id="UP000321606">
    <property type="component" value="Chromosome"/>
</dbReference>
<dbReference type="FunFam" id="3.40.50.300:FF:000005">
    <property type="entry name" value="ATP-dependent Clp protease ATP-binding subunit ClpX"/>
    <property type="match status" value="1"/>
</dbReference>
<dbReference type="PROSITE" id="PS51902">
    <property type="entry name" value="CLPX_ZB"/>
    <property type="match status" value="1"/>
</dbReference>
<sequence>MAKSKHICSFCGRGEDEVENLIGSPDNHSFICDRCIDDCLDLIDNYDGVEKKGESEIVLLKPAEIKAKLDDYIIGQETAKKVLSVAVYNHFKRIKHKMKNIDDVELQKSNVLLVGPTGSGKTLLAQTLAKILNVPLAIADATTLTEAGYVGDDVENVLLKLIKAADYDIETAEHGIIYIDEIDKIARKSENMSITRDVSGEGVQQALLKIIEGTVASVPPQGGRKHPNQEMIEINTKDILFIVGGAFEGLESKLKNRINEKRVGFGLENNGQKLDEMTLFENVLPEDLIKFGLIPELIGRLPIITALHGLDEEAMIKILTEPKNSLVKQYKKYFEMEDIKLSFEDDAIVEIAKLALKRKIGARGLRSIIESVMLDLMYEIPSMENVAKVIITKEAVEDKSKVIIKKGKK</sequence>
<dbReference type="GO" id="GO:0051301">
    <property type="term" value="P:cell division"/>
    <property type="evidence" value="ECO:0007669"/>
    <property type="project" value="TreeGrafter"/>
</dbReference>
<evidence type="ECO:0000256" key="5">
    <source>
        <dbReference type="ARBA" id="ARBA00023186"/>
    </source>
</evidence>
<dbReference type="AlphaFoldDB" id="A0A510JA58"/>
<dbReference type="OrthoDB" id="9804062at2"/>
<dbReference type="SMART" id="SM00994">
    <property type="entry name" value="zf-C4_ClpX"/>
    <property type="match status" value="1"/>
</dbReference>
<evidence type="ECO:0000259" key="8">
    <source>
        <dbReference type="PROSITE" id="PS51902"/>
    </source>
</evidence>
<dbReference type="GO" id="GO:0008233">
    <property type="term" value="F:peptidase activity"/>
    <property type="evidence" value="ECO:0007669"/>
    <property type="project" value="UniProtKB-KW"/>
</dbReference>
<dbReference type="Pfam" id="PF10431">
    <property type="entry name" value="ClpB_D2-small"/>
    <property type="match status" value="1"/>
</dbReference>
<dbReference type="GO" id="GO:0051603">
    <property type="term" value="P:proteolysis involved in protein catabolic process"/>
    <property type="evidence" value="ECO:0007669"/>
    <property type="project" value="TreeGrafter"/>
</dbReference>
<keyword evidence="4 6" id="KW-0067">ATP-binding</keyword>
<feature type="domain" description="ClpX-type ZB" evidence="8">
    <location>
        <begin position="1"/>
        <end position="51"/>
    </location>
</feature>
<dbReference type="SUPFAM" id="SSF57716">
    <property type="entry name" value="Glucocorticoid receptor-like (DNA-binding domain)"/>
    <property type="match status" value="1"/>
</dbReference>
<dbReference type="InterPro" id="IPR003593">
    <property type="entry name" value="AAA+_ATPase"/>
</dbReference>
<dbReference type="GO" id="GO:0140662">
    <property type="term" value="F:ATP-dependent protein folding chaperone"/>
    <property type="evidence" value="ECO:0007669"/>
    <property type="project" value="InterPro"/>
</dbReference>
<dbReference type="NCBIfam" id="NF003745">
    <property type="entry name" value="PRK05342.1"/>
    <property type="match status" value="1"/>
</dbReference>
<evidence type="ECO:0000256" key="7">
    <source>
        <dbReference type="PROSITE-ProRule" id="PRU01250"/>
    </source>
</evidence>
<dbReference type="CDD" id="cd19497">
    <property type="entry name" value="RecA-like_ClpX"/>
    <property type="match status" value="1"/>
</dbReference>
<keyword evidence="9" id="KW-0378">Hydrolase</keyword>
<reference evidence="9 10" key="1">
    <citation type="submission" date="2019-07" db="EMBL/GenBank/DDBJ databases">
        <title>Complete Genome Sequence of Leptotrichia goodfellowii Strain JCM 16774.</title>
        <authorList>
            <person name="Watanabe S."/>
            <person name="Cui L."/>
        </authorList>
    </citation>
    <scope>NUCLEOTIDE SEQUENCE [LARGE SCALE GENOMIC DNA]</scope>
    <source>
        <strain evidence="9 10">JCM16774</strain>
    </source>
</reference>
<dbReference type="Pfam" id="PF07724">
    <property type="entry name" value="AAA_2"/>
    <property type="match status" value="1"/>
</dbReference>
<feature type="binding site" evidence="6">
    <location>
        <begin position="116"/>
        <end position="123"/>
    </location>
    <ligand>
        <name>ATP</name>
        <dbReference type="ChEBI" id="CHEBI:30616"/>
    </ligand>
</feature>
<dbReference type="GO" id="GO:0046983">
    <property type="term" value="F:protein dimerization activity"/>
    <property type="evidence" value="ECO:0007669"/>
    <property type="project" value="UniProtKB-UniRule"/>
</dbReference>
<dbReference type="HAMAP" id="MF_00175">
    <property type="entry name" value="ClpX"/>
    <property type="match status" value="1"/>
</dbReference>
<evidence type="ECO:0000313" key="9">
    <source>
        <dbReference type="EMBL" id="BBM36210.1"/>
    </source>
</evidence>
<dbReference type="Gene3D" id="3.40.50.300">
    <property type="entry name" value="P-loop containing nucleotide triphosphate hydrolases"/>
    <property type="match status" value="1"/>
</dbReference>
<keyword evidence="1 6" id="KW-0479">Metal-binding</keyword>
<keyword evidence="3 6" id="KW-0862">Zinc</keyword>
<dbReference type="InterPro" id="IPR059188">
    <property type="entry name" value="Znf_CLPX-like"/>
</dbReference>
<dbReference type="EMBL" id="AP019822">
    <property type="protein sequence ID" value="BBM36210.1"/>
    <property type="molecule type" value="Genomic_DNA"/>
</dbReference>
<evidence type="ECO:0000256" key="4">
    <source>
        <dbReference type="ARBA" id="ARBA00022840"/>
    </source>
</evidence>
<dbReference type="SMART" id="SM00382">
    <property type="entry name" value="AAA"/>
    <property type="match status" value="1"/>
</dbReference>
<evidence type="ECO:0000313" key="10">
    <source>
        <dbReference type="Proteomes" id="UP000321606"/>
    </source>
</evidence>
<dbReference type="Pfam" id="PF06689">
    <property type="entry name" value="zf-C4_ClpX"/>
    <property type="match status" value="1"/>
</dbReference>
<protein>
    <recommendedName>
        <fullName evidence="6">ATP-dependent Clp protease ATP-binding subunit ClpX</fullName>
    </recommendedName>
</protein>
<dbReference type="GO" id="GO:0016887">
    <property type="term" value="F:ATP hydrolysis activity"/>
    <property type="evidence" value="ECO:0007669"/>
    <property type="project" value="InterPro"/>
</dbReference>
<evidence type="ECO:0000256" key="2">
    <source>
        <dbReference type="ARBA" id="ARBA00022741"/>
    </source>
</evidence>
<dbReference type="GO" id="GO:0051082">
    <property type="term" value="F:unfolded protein binding"/>
    <property type="evidence" value="ECO:0007669"/>
    <property type="project" value="UniProtKB-UniRule"/>
</dbReference>
<dbReference type="GO" id="GO:0009376">
    <property type="term" value="C:HslUV protease complex"/>
    <property type="evidence" value="ECO:0007669"/>
    <property type="project" value="TreeGrafter"/>
</dbReference>
<dbReference type="STRING" id="714315.GCA_000516535_01139"/>
<feature type="binding site" evidence="6 7">
    <location>
        <position position="11"/>
    </location>
    <ligand>
        <name>Zn(2+)</name>
        <dbReference type="ChEBI" id="CHEBI:29105"/>
    </ligand>
</feature>
<dbReference type="InterPro" id="IPR050052">
    <property type="entry name" value="ATP-dep_Clp_protease_ClpX"/>
</dbReference>
<evidence type="ECO:0000256" key="3">
    <source>
        <dbReference type="ARBA" id="ARBA00022833"/>
    </source>
</evidence>
<evidence type="ECO:0000256" key="1">
    <source>
        <dbReference type="ARBA" id="ARBA00022723"/>
    </source>
</evidence>
<keyword evidence="9" id="KW-0645">Protease</keyword>
<dbReference type="FunFam" id="1.10.8.60:FF:000002">
    <property type="entry name" value="ATP-dependent Clp protease ATP-binding subunit ClpX"/>
    <property type="match status" value="1"/>
</dbReference>
<dbReference type="InterPro" id="IPR027417">
    <property type="entry name" value="P-loop_NTPase"/>
</dbReference>
<dbReference type="Gene3D" id="1.10.8.60">
    <property type="match status" value="1"/>
</dbReference>
<dbReference type="PANTHER" id="PTHR48102">
    <property type="entry name" value="ATP-DEPENDENT CLP PROTEASE ATP-BINDING SUBUNIT CLPX-LIKE, MITOCHONDRIAL-RELATED"/>
    <property type="match status" value="1"/>
</dbReference>